<dbReference type="CDD" id="cd19120">
    <property type="entry name" value="AKR_AKR3C2-3"/>
    <property type="match status" value="1"/>
</dbReference>
<dbReference type="SUPFAM" id="SSF51430">
    <property type="entry name" value="NAD(P)-linked oxidoreductase"/>
    <property type="match status" value="1"/>
</dbReference>
<dbReference type="GO" id="GO:0016616">
    <property type="term" value="F:oxidoreductase activity, acting on the CH-OH group of donors, NAD or NADP as acceptor"/>
    <property type="evidence" value="ECO:0007669"/>
    <property type="project" value="UniProtKB-ARBA"/>
</dbReference>
<dbReference type="EC" id="1.1.1.-" evidence="8"/>
<dbReference type="PRINTS" id="PR00069">
    <property type="entry name" value="ALDKETRDTASE"/>
</dbReference>
<accession>K0KBA2</accession>
<dbReference type="Gene3D" id="3.20.20.100">
    <property type="entry name" value="NADP-dependent oxidoreductase domain"/>
    <property type="match status" value="1"/>
</dbReference>
<dbReference type="PIRSF" id="PIRSF000097">
    <property type="entry name" value="AKR"/>
    <property type="match status" value="1"/>
</dbReference>
<dbReference type="GO" id="GO:0016652">
    <property type="term" value="F:oxidoreductase activity, acting on NAD(P)H as acceptor"/>
    <property type="evidence" value="ECO:0007669"/>
    <property type="project" value="InterPro"/>
</dbReference>
<evidence type="ECO:0000259" key="7">
    <source>
        <dbReference type="Pfam" id="PF00248"/>
    </source>
</evidence>
<feature type="active site" description="Proton donor" evidence="4">
    <location>
        <position position="55"/>
    </location>
</feature>
<evidence type="ECO:0000256" key="6">
    <source>
        <dbReference type="PIRSR" id="PIRSR000097-3"/>
    </source>
</evidence>
<evidence type="ECO:0000313" key="9">
    <source>
        <dbReference type="Proteomes" id="UP000009328"/>
    </source>
</evidence>
<sequence>MTASDFNIPTFKLPNGQIPASRSEDIRHTLDENLSSAISQALKVGVNHIDTAEIYTTHIEVAHGIKQSGIDRSNIWITDKYSPGFGKFKAPSKTPYEAIQTAVKELEVDYIDLYLIHAQFFDLENTHGVTIEQAWKDLEKAYEEGLVKNIGLSNFDVENTERILKIAKHKPSVLQIEFHPYLFNQSPGIVEFAQKNDILIEAYGPLTPLFRATDGPLAPVTKELATKYGKTEAQILLRWVYQQGVLPITTSSNEERIRDALNIFSFDLSKEDEELIKETGSKYFFRGFFTGDQFFDKS</sequence>
<dbReference type="EMBL" id="CAIF01000040">
    <property type="protein sequence ID" value="CCH42265.1"/>
    <property type="molecule type" value="Genomic_DNA"/>
</dbReference>
<gene>
    <name evidence="8" type="ORF">BN7_1809</name>
</gene>
<dbReference type="Pfam" id="PF00248">
    <property type="entry name" value="Aldo_ket_red"/>
    <property type="match status" value="1"/>
</dbReference>
<dbReference type="InterPro" id="IPR018170">
    <property type="entry name" value="Aldo/ket_reductase_CS"/>
</dbReference>
<dbReference type="HOGENOM" id="CLU_023205_0_3_1"/>
<evidence type="ECO:0000256" key="5">
    <source>
        <dbReference type="PIRSR" id="PIRSR000097-2"/>
    </source>
</evidence>
<name>K0KBA2_WICCF</name>
<feature type="binding site" evidence="5">
    <location>
        <position position="117"/>
    </location>
    <ligand>
        <name>substrate</name>
    </ligand>
</feature>
<dbReference type="Proteomes" id="UP000009328">
    <property type="component" value="Unassembled WGS sequence"/>
</dbReference>
<dbReference type="PANTHER" id="PTHR43827">
    <property type="entry name" value="2,5-DIKETO-D-GLUCONIC ACID REDUCTASE"/>
    <property type="match status" value="1"/>
</dbReference>
<organism evidence="8 9">
    <name type="scientific">Wickerhamomyces ciferrii (strain ATCC 14091 / BCRC 22168 / CBS 111 / JCM 3599 / NBRC 0793 / NRRL Y-1031 F-60-10)</name>
    <name type="common">Yeast</name>
    <name type="synonym">Pichia ciferrii</name>
    <dbReference type="NCBI Taxonomy" id="1206466"/>
    <lineage>
        <taxon>Eukaryota</taxon>
        <taxon>Fungi</taxon>
        <taxon>Dikarya</taxon>
        <taxon>Ascomycota</taxon>
        <taxon>Saccharomycotina</taxon>
        <taxon>Saccharomycetes</taxon>
        <taxon>Phaffomycetales</taxon>
        <taxon>Wickerhamomycetaceae</taxon>
        <taxon>Wickerhamomyces</taxon>
    </lineage>
</organism>
<dbReference type="PROSITE" id="PS00062">
    <property type="entry name" value="ALDOKETO_REDUCTASE_2"/>
    <property type="match status" value="1"/>
</dbReference>
<evidence type="ECO:0000256" key="1">
    <source>
        <dbReference type="ARBA" id="ARBA00007905"/>
    </source>
</evidence>
<dbReference type="FunFam" id="3.20.20.100:FF:000002">
    <property type="entry name" value="2,5-diketo-D-gluconic acid reductase A"/>
    <property type="match status" value="1"/>
</dbReference>
<proteinExistence type="inferred from homology"/>
<evidence type="ECO:0000256" key="4">
    <source>
        <dbReference type="PIRSR" id="PIRSR000097-1"/>
    </source>
</evidence>
<feature type="domain" description="NADP-dependent oxidoreductase" evidence="7">
    <location>
        <begin position="32"/>
        <end position="278"/>
    </location>
</feature>
<dbReference type="eggNOG" id="KOG1577">
    <property type="taxonomic scope" value="Eukaryota"/>
</dbReference>
<evidence type="ECO:0000256" key="2">
    <source>
        <dbReference type="ARBA" id="ARBA00022857"/>
    </source>
</evidence>
<dbReference type="InterPro" id="IPR036812">
    <property type="entry name" value="NAD(P)_OxRdtase_dom_sf"/>
</dbReference>
<dbReference type="InterPro" id="IPR023210">
    <property type="entry name" value="NADP_OxRdtase_dom"/>
</dbReference>
<evidence type="ECO:0000256" key="3">
    <source>
        <dbReference type="ARBA" id="ARBA00023002"/>
    </source>
</evidence>
<keyword evidence="9" id="KW-1185">Reference proteome</keyword>
<keyword evidence="3 8" id="KW-0560">Oxidoreductase</keyword>
<feature type="site" description="Lowers pKa of active site Tyr" evidence="6">
    <location>
        <position position="80"/>
    </location>
</feature>
<dbReference type="InParanoid" id="K0KBA2"/>
<protein>
    <submittedName>
        <fullName evidence="8">Aldo-keto reductase family 1 member</fullName>
        <ecNumber evidence="8">1.1.1.-</ecNumber>
    </submittedName>
</protein>
<reference evidence="8 9" key="1">
    <citation type="journal article" date="2012" name="Eukaryot. Cell">
        <title>Draft genome sequence of Wickerhamomyces ciferrii NRRL Y-1031 F-60-10.</title>
        <authorList>
            <person name="Schneider J."/>
            <person name="Andrea H."/>
            <person name="Blom J."/>
            <person name="Jaenicke S."/>
            <person name="Ruckert C."/>
            <person name="Schorsch C."/>
            <person name="Szczepanowski R."/>
            <person name="Farwick M."/>
            <person name="Goesmann A."/>
            <person name="Puhler A."/>
            <person name="Schaffer S."/>
            <person name="Tauch A."/>
            <person name="Kohler T."/>
            <person name="Brinkrolf K."/>
        </authorList>
    </citation>
    <scope>NUCLEOTIDE SEQUENCE [LARGE SCALE GENOMIC DNA]</scope>
    <source>
        <strain evidence="9">ATCC 14091 / BCRC 22168 / CBS 111 / JCM 3599 / NBRC 0793 / NRRL Y-1031 F-60-10</strain>
    </source>
</reference>
<dbReference type="InterPro" id="IPR044494">
    <property type="entry name" value="AKR3C2/3"/>
</dbReference>
<dbReference type="InterPro" id="IPR020471">
    <property type="entry name" value="AKR"/>
</dbReference>
<comment type="similarity">
    <text evidence="1">Belongs to the aldo/keto reductase family.</text>
</comment>
<dbReference type="PANTHER" id="PTHR43827:SF3">
    <property type="entry name" value="NADP-DEPENDENT OXIDOREDUCTASE DOMAIN-CONTAINING PROTEIN"/>
    <property type="match status" value="1"/>
</dbReference>
<dbReference type="STRING" id="1206466.K0KBA2"/>
<comment type="caution">
    <text evidence="8">The sequence shown here is derived from an EMBL/GenBank/DDBJ whole genome shotgun (WGS) entry which is preliminary data.</text>
</comment>
<dbReference type="AlphaFoldDB" id="K0KBA2"/>
<evidence type="ECO:0000313" key="8">
    <source>
        <dbReference type="EMBL" id="CCH42265.1"/>
    </source>
</evidence>
<keyword evidence="2" id="KW-0521">NADP</keyword>